<protein>
    <submittedName>
        <fullName evidence="6">Transketolase</fullName>
    </submittedName>
</protein>
<comment type="caution">
    <text evidence="6">The sequence shown here is derived from an EMBL/GenBank/DDBJ whole genome shotgun (WGS) entry which is preliminary data.</text>
</comment>
<dbReference type="SUPFAM" id="SSF52518">
    <property type="entry name" value="Thiamin diphosphate-binding fold (THDP-binding)"/>
    <property type="match status" value="1"/>
</dbReference>
<dbReference type="CDD" id="cd07033">
    <property type="entry name" value="TPP_PYR_DXS_TK_like"/>
    <property type="match status" value="1"/>
</dbReference>
<feature type="domain" description="Transketolase-like pyrimidine-binding" evidence="5">
    <location>
        <begin position="4"/>
        <end position="82"/>
    </location>
</feature>
<dbReference type="InterPro" id="IPR029061">
    <property type="entry name" value="THDP-binding"/>
</dbReference>
<keyword evidence="3" id="KW-0808">Transferase</keyword>
<dbReference type="Pfam" id="PF02779">
    <property type="entry name" value="Transket_pyr"/>
    <property type="match status" value="1"/>
</dbReference>
<dbReference type="GO" id="GO:0030976">
    <property type="term" value="F:thiamine pyrophosphate binding"/>
    <property type="evidence" value="ECO:0007669"/>
    <property type="project" value="TreeGrafter"/>
</dbReference>
<dbReference type="InterPro" id="IPR020826">
    <property type="entry name" value="Transketolase_BS"/>
</dbReference>
<accession>A0AAV4VF69</accession>
<dbReference type="PANTHER" id="PTHR43195">
    <property type="entry name" value="TRANSKETOLASE"/>
    <property type="match status" value="1"/>
</dbReference>
<evidence type="ECO:0000256" key="2">
    <source>
        <dbReference type="ARBA" id="ARBA00007131"/>
    </source>
</evidence>
<dbReference type="FunFam" id="3.40.50.970:FF:000129">
    <property type="entry name" value="Transketolase"/>
    <property type="match status" value="1"/>
</dbReference>
<evidence type="ECO:0000256" key="1">
    <source>
        <dbReference type="ARBA" id="ARBA00001964"/>
    </source>
</evidence>
<name>A0AAV4VF69_CAEEX</name>
<evidence type="ECO:0000313" key="7">
    <source>
        <dbReference type="Proteomes" id="UP001054945"/>
    </source>
</evidence>
<proteinExistence type="inferred from homology"/>
<organism evidence="6 7">
    <name type="scientific">Caerostris extrusa</name>
    <name type="common">Bark spider</name>
    <name type="synonym">Caerostris bankana</name>
    <dbReference type="NCBI Taxonomy" id="172846"/>
    <lineage>
        <taxon>Eukaryota</taxon>
        <taxon>Metazoa</taxon>
        <taxon>Ecdysozoa</taxon>
        <taxon>Arthropoda</taxon>
        <taxon>Chelicerata</taxon>
        <taxon>Arachnida</taxon>
        <taxon>Araneae</taxon>
        <taxon>Araneomorphae</taxon>
        <taxon>Entelegynae</taxon>
        <taxon>Araneoidea</taxon>
        <taxon>Araneidae</taxon>
        <taxon>Caerostris</taxon>
    </lineage>
</organism>
<evidence type="ECO:0000259" key="5">
    <source>
        <dbReference type="Pfam" id="PF02779"/>
    </source>
</evidence>
<comment type="cofactor">
    <cofactor evidence="1">
        <name>thiamine diphosphate</name>
        <dbReference type="ChEBI" id="CHEBI:58937"/>
    </cofactor>
</comment>
<dbReference type="Gene3D" id="3.40.50.970">
    <property type="match status" value="1"/>
</dbReference>
<keyword evidence="4" id="KW-0786">Thiamine pyrophosphate</keyword>
<comment type="similarity">
    <text evidence="2">Belongs to the transketolase family.</text>
</comment>
<dbReference type="PROSITE" id="PS00802">
    <property type="entry name" value="TRANSKETOLASE_2"/>
    <property type="match status" value="1"/>
</dbReference>
<evidence type="ECO:0000256" key="3">
    <source>
        <dbReference type="ARBA" id="ARBA00022679"/>
    </source>
</evidence>
<reference evidence="6 7" key="1">
    <citation type="submission" date="2021-06" db="EMBL/GenBank/DDBJ databases">
        <title>Caerostris extrusa draft genome.</title>
        <authorList>
            <person name="Kono N."/>
            <person name="Arakawa K."/>
        </authorList>
    </citation>
    <scope>NUCLEOTIDE SEQUENCE [LARGE SCALE GENOMIC DNA]</scope>
</reference>
<dbReference type="InterPro" id="IPR051424">
    <property type="entry name" value="Transketolase-like"/>
</dbReference>
<evidence type="ECO:0000313" key="6">
    <source>
        <dbReference type="EMBL" id="GIY68772.1"/>
    </source>
</evidence>
<gene>
    <name evidence="6" type="primary">TKT</name>
    <name evidence="6" type="ORF">CEXT_224211</name>
</gene>
<dbReference type="EMBL" id="BPLR01014438">
    <property type="protein sequence ID" value="GIY68772.1"/>
    <property type="molecule type" value="Genomic_DNA"/>
</dbReference>
<keyword evidence="7" id="KW-1185">Reference proteome</keyword>
<dbReference type="InterPro" id="IPR005475">
    <property type="entry name" value="Transketolase-like_Pyr-bd"/>
</dbReference>
<sequence length="145" mass="15728">MDQLQMAAISQANIKCCGSHCGVFNRGEDGPSQMGLEDIALFRTIPGSTIFYPSDAVSTERAVELSANTKGICYIRTSRPETAIIYENTEKFEVGKAKVVKKSDEDRVLIIAAGIISTRSSESVGITSIRENLSEGSRSLYNQAD</sequence>
<dbReference type="PANTHER" id="PTHR43195:SF1">
    <property type="entry name" value="FI06132P-RELATED"/>
    <property type="match status" value="1"/>
</dbReference>
<dbReference type="Proteomes" id="UP001054945">
    <property type="component" value="Unassembled WGS sequence"/>
</dbReference>
<dbReference type="AlphaFoldDB" id="A0AAV4VF69"/>
<evidence type="ECO:0000256" key="4">
    <source>
        <dbReference type="ARBA" id="ARBA00023052"/>
    </source>
</evidence>
<dbReference type="GO" id="GO:0004802">
    <property type="term" value="F:transketolase activity"/>
    <property type="evidence" value="ECO:0007669"/>
    <property type="project" value="TreeGrafter"/>
</dbReference>